<dbReference type="EMBL" id="SAWZ01000005">
    <property type="protein sequence ID" value="RXR05239.1"/>
    <property type="molecule type" value="Genomic_DNA"/>
</dbReference>
<keyword evidence="2" id="KW-1185">Reference proteome</keyword>
<evidence type="ECO:0000313" key="2">
    <source>
        <dbReference type="Proteomes" id="UP000289784"/>
    </source>
</evidence>
<evidence type="ECO:0000313" key="1">
    <source>
        <dbReference type="EMBL" id="RXR05239.1"/>
    </source>
</evidence>
<dbReference type="AlphaFoldDB" id="A0A4Q1JVN2"/>
<reference evidence="1 2" key="1">
    <citation type="submission" date="2019-01" db="EMBL/GenBank/DDBJ databases">
        <title>Pseudoxanthomonas composti sp. nov., isolated from compost.</title>
        <authorList>
            <person name="Yang G."/>
        </authorList>
    </citation>
    <scope>NUCLEOTIDE SEQUENCE [LARGE SCALE GENOMIC DNA]</scope>
    <source>
        <strain evidence="1 2">GSS15</strain>
    </source>
</reference>
<dbReference type="RefSeq" id="WP_129471243.1">
    <property type="nucleotide sequence ID" value="NZ_SAWZ01000005.1"/>
</dbReference>
<comment type="caution">
    <text evidence="1">The sequence shown here is derived from an EMBL/GenBank/DDBJ whole genome shotgun (WGS) entry which is preliminary data.</text>
</comment>
<accession>A0A4Q1JVN2</accession>
<dbReference type="Proteomes" id="UP000289784">
    <property type="component" value="Unassembled WGS sequence"/>
</dbReference>
<sequence length="126" mass="14065">MVHLLPGGLHVRARRVLPAALRTVSARLLAPASLAALLLPLRRPSTGALLFLLRKETCQRLSHDPASVLDRAQTTERSDEQGHYRPWRRILAPAPLGTLHFTTRGDDRAWLVVVPAQAVALYLWRD</sequence>
<name>A0A4Q1JVN2_9GAMM</name>
<proteinExistence type="predicted"/>
<protein>
    <submittedName>
        <fullName evidence="1">Uncharacterized protein</fullName>
    </submittedName>
</protein>
<gene>
    <name evidence="1" type="ORF">EPA99_10850</name>
</gene>
<organism evidence="1 2">
    <name type="scientific">Pseudoxanthomonas composti</name>
    <dbReference type="NCBI Taxonomy" id="2137479"/>
    <lineage>
        <taxon>Bacteria</taxon>
        <taxon>Pseudomonadati</taxon>
        <taxon>Pseudomonadota</taxon>
        <taxon>Gammaproteobacteria</taxon>
        <taxon>Lysobacterales</taxon>
        <taxon>Lysobacteraceae</taxon>
        <taxon>Pseudoxanthomonas</taxon>
    </lineage>
</organism>